<protein>
    <submittedName>
        <fullName evidence="1">Uncharacterized protein</fullName>
    </submittedName>
</protein>
<reference evidence="1 2" key="1">
    <citation type="submission" date="2019-04" db="EMBL/GenBank/DDBJ databases">
        <authorList>
            <person name="Feng G."/>
            <person name="Zhang J."/>
            <person name="Zhu H."/>
        </authorList>
    </citation>
    <scope>NUCLEOTIDE SEQUENCE [LARGE SCALE GENOMIC DNA]</scope>
    <source>
        <strain evidence="1 2">JCM 31653</strain>
    </source>
</reference>
<dbReference type="RefSeq" id="WP_135462348.1">
    <property type="nucleotide sequence ID" value="NZ_SRLC01000001.1"/>
</dbReference>
<keyword evidence="2" id="KW-1185">Reference proteome</keyword>
<comment type="caution">
    <text evidence="1">The sequence shown here is derived from an EMBL/GenBank/DDBJ whole genome shotgun (WGS) entry which is preliminary data.</text>
</comment>
<name>A0A4Z0Q407_9BACT</name>
<sequence length="231" mass="26308">MFTTKEITQAQNEARSFINQCEEFRALLVEHELPMSFDLEKLKGVLRAQLFAKLLAVDKGLKMRFEMLRTEEAQQKLVADTIDLSGYTIVDNLGRLIAQLQQGWSRLQLRRGRWFCQPERDGVSLNTLATAHNLDFNQWLQSREMDWRGKEHVLAYFEELGKTLAQVRALHRATRDSGASLAHTFGPAVANYFTEASNTGPVAPDEHWIMGELIPTLERKGMLASFPGCLK</sequence>
<organism evidence="1 2">
    <name type="scientific">Hymenobacter aquaticus</name>
    <dbReference type="NCBI Taxonomy" id="1867101"/>
    <lineage>
        <taxon>Bacteria</taxon>
        <taxon>Pseudomonadati</taxon>
        <taxon>Bacteroidota</taxon>
        <taxon>Cytophagia</taxon>
        <taxon>Cytophagales</taxon>
        <taxon>Hymenobacteraceae</taxon>
        <taxon>Hymenobacter</taxon>
    </lineage>
</organism>
<dbReference type="EMBL" id="SRLC01000001">
    <property type="protein sequence ID" value="TGE24767.1"/>
    <property type="molecule type" value="Genomic_DNA"/>
</dbReference>
<evidence type="ECO:0000313" key="1">
    <source>
        <dbReference type="EMBL" id="TGE24767.1"/>
    </source>
</evidence>
<accession>A0A4Z0Q407</accession>
<dbReference type="OrthoDB" id="9841873at2"/>
<evidence type="ECO:0000313" key="2">
    <source>
        <dbReference type="Proteomes" id="UP000297549"/>
    </source>
</evidence>
<dbReference type="AlphaFoldDB" id="A0A4Z0Q407"/>
<proteinExistence type="predicted"/>
<gene>
    <name evidence="1" type="ORF">E5K00_06050</name>
</gene>
<dbReference type="Proteomes" id="UP000297549">
    <property type="component" value="Unassembled WGS sequence"/>
</dbReference>